<dbReference type="Proteomes" id="UP000663870">
    <property type="component" value="Unassembled WGS sequence"/>
</dbReference>
<evidence type="ECO:0000313" key="4">
    <source>
        <dbReference type="Proteomes" id="UP000663870"/>
    </source>
</evidence>
<reference evidence="3" key="1">
    <citation type="submission" date="2021-02" db="EMBL/GenBank/DDBJ databases">
        <authorList>
            <person name="Nowell W R."/>
        </authorList>
    </citation>
    <scope>NUCLEOTIDE SEQUENCE</scope>
</reference>
<dbReference type="EMBL" id="CAJNOL010000102">
    <property type="protein sequence ID" value="CAF0846363.1"/>
    <property type="molecule type" value="Genomic_DNA"/>
</dbReference>
<dbReference type="AlphaFoldDB" id="A0A813VPP1"/>
<feature type="region of interest" description="Disordered" evidence="1">
    <location>
        <begin position="141"/>
        <end position="160"/>
    </location>
</feature>
<evidence type="ECO:0000313" key="3">
    <source>
        <dbReference type="EMBL" id="CAF0846363.1"/>
    </source>
</evidence>
<dbReference type="EMBL" id="CAJNOH010000041">
    <property type="protein sequence ID" value="CAF0798691.1"/>
    <property type="molecule type" value="Genomic_DNA"/>
</dbReference>
<comment type="caution">
    <text evidence="3">The sequence shown here is derived from an EMBL/GenBank/DDBJ whole genome shotgun (WGS) entry which is preliminary data.</text>
</comment>
<name>A0A813VPP1_9BILA</name>
<dbReference type="Proteomes" id="UP000663854">
    <property type="component" value="Unassembled WGS sequence"/>
</dbReference>
<keyword evidence="4" id="KW-1185">Reference proteome</keyword>
<organism evidence="3 4">
    <name type="scientific">Rotaria sordida</name>
    <dbReference type="NCBI Taxonomy" id="392033"/>
    <lineage>
        <taxon>Eukaryota</taxon>
        <taxon>Metazoa</taxon>
        <taxon>Spiralia</taxon>
        <taxon>Gnathifera</taxon>
        <taxon>Rotifera</taxon>
        <taxon>Eurotatoria</taxon>
        <taxon>Bdelloidea</taxon>
        <taxon>Philodinida</taxon>
        <taxon>Philodinidae</taxon>
        <taxon>Rotaria</taxon>
    </lineage>
</organism>
<evidence type="ECO:0000313" key="2">
    <source>
        <dbReference type="EMBL" id="CAF0798691.1"/>
    </source>
</evidence>
<protein>
    <submittedName>
        <fullName evidence="3">Uncharacterized protein</fullName>
    </submittedName>
</protein>
<sequence length="213" mass="24704">MTNPTELMQLYILLSYEKLQRSTISQHRRPIEASLHNRLLVWRFLKKIENEPITCEHELFINSHNNNNNNSFDYNNPWIIDFNTNCENDNGIDMDIDSDIVNVLGNDEINNNSTCETMNIDQTSDVTALLKRAIGSERRQKSSTDNFYFHDSNNNNNNNTNLDHMSETNTFEETEQFFHDLCNELTNTTASIVSSSTTNVFNFSTSHEQTLIH</sequence>
<evidence type="ECO:0000256" key="1">
    <source>
        <dbReference type="SAM" id="MobiDB-lite"/>
    </source>
</evidence>
<proteinExistence type="predicted"/>
<gene>
    <name evidence="3" type="ORF">JXQ802_LOCUS6458</name>
    <name evidence="2" type="ORF">PYM288_LOCUS4497</name>
</gene>
<accession>A0A813VPP1</accession>